<sequence length="53" mass="6244">MAFCVQICEFCCPFVSYRDRHHKISDSFYRLPRLNRRCGENKNGGSFLVKQEG</sequence>
<keyword evidence="2" id="KW-1185">Reference proteome</keyword>
<reference evidence="2" key="1">
    <citation type="journal article" date="2010" name="Nat. Biotechnol.">
        <title>Draft genome sequence of the oilseed species Ricinus communis.</title>
        <authorList>
            <person name="Chan A.P."/>
            <person name="Crabtree J."/>
            <person name="Zhao Q."/>
            <person name="Lorenzi H."/>
            <person name="Orvis J."/>
            <person name="Puiu D."/>
            <person name="Melake-Berhan A."/>
            <person name="Jones K.M."/>
            <person name="Redman J."/>
            <person name="Chen G."/>
            <person name="Cahoon E.B."/>
            <person name="Gedil M."/>
            <person name="Stanke M."/>
            <person name="Haas B.J."/>
            <person name="Wortman J.R."/>
            <person name="Fraser-Liggett C.M."/>
            <person name="Ravel J."/>
            <person name="Rabinowicz P.D."/>
        </authorList>
    </citation>
    <scope>NUCLEOTIDE SEQUENCE [LARGE SCALE GENOMIC DNA]</scope>
    <source>
        <strain evidence="2">cv. Hale</strain>
    </source>
</reference>
<dbReference type="Proteomes" id="UP000008311">
    <property type="component" value="Unassembled WGS sequence"/>
</dbReference>
<evidence type="ECO:0000313" key="2">
    <source>
        <dbReference type="Proteomes" id="UP000008311"/>
    </source>
</evidence>
<accession>B9T7Q6</accession>
<gene>
    <name evidence="1" type="ORF">RCOM_0207580</name>
</gene>
<protein>
    <submittedName>
        <fullName evidence="1">Uncharacterized protein</fullName>
    </submittedName>
</protein>
<dbReference type="EMBL" id="EQ974801">
    <property type="protein sequence ID" value="EEF28106.1"/>
    <property type="molecule type" value="Genomic_DNA"/>
</dbReference>
<dbReference type="AlphaFoldDB" id="B9T7Q6"/>
<dbReference type="InParanoid" id="B9T7Q6"/>
<proteinExistence type="predicted"/>
<evidence type="ECO:0000313" key="1">
    <source>
        <dbReference type="EMBL" id="EEF28106.1"/>
    </source>
</evidence>
<name>B9T7Q6_RICCO</name>
<organism evidence="1 2">
    <name type="scientific">Ricinus communis</name>
    <name type="common">Castor bean</name>
    <dbReference type="NCBI Taxonomy" id="3988"/>
    <lineage>
        <taxon>Eukaryota</taxon>
        <taxon>Viridiplantae</taxon>
        <taxon>Streptophyta</taxon>
        <taxon>Embryophyta</taxon>
        <taxon>Tracheophyta</taxon>
        <taxon>Spermatophyta</taxon>
        <taxon>Magnoliopsida</taxon>
        <taxon>eudicotyledons</taxon>
        <taxon>Gunneridae</taxon>
        <taxon>Pentapetalae</taxon>
        <taxon>rosids</taxon>
        <taxon>fabids</taxon>
        <taxon>Malpighiales</taxon>
        <taxon>Euphorbiaceae</taxon>
        <taxon>Acalyphoideae</taxon>
        <taxon>Acalypheae</taxon>
        <taxon>Ricinus</taxon>
    </lineage>
</organism>